<dbReference type="Gene3D" id="1.10.260.40">
    <property type="entry name" value="lambda repressor-like DNA-binding domains"/>
    <property type="match status" value="1"/>
</dbReference>
<dbReference type="OrthoDB" id="9797543at2"/>
<dbReference type="AlphaFoldDB" id="A0A1H9L9P8"/>
<dbReference type="EMBL" id="FOGL01000001">
    <property type="protein sequence ID" value="SER08176.1"/>
    <property type="molecule type" value="Genomic_DNA"/>
</dbReference>
<dbReference type="CDD" id="cd00093">
    <property type="entry name" value="HTH_XRE"/>
    <property type="match status" value="1"/>
</dbReference>
<evidence type="ECO:0000313" key="4">
    <source>
        <dbReference type="EMBL" id="SER08176.1"/>
    </source>
</evidence>
<sequence length="298" mass="33596">MGIGERLKQEREAKNLTLNDIQKQTKIQTRYLNAIEEEKFNVMPGSFYVRAFIKEYATVLDLDPEALMSEYEKDLPFDQEEKVVLSRVNSSKKNKAITKTPAVFSFLPSIIVILLVIGIGVVVWLFQQGFFDGNDNTADRPAETGEGPGDEVRMPPENSDNDQPDESDTEQNTDSESDENNEDQEDEEEPATNVSLESFNNNELIYNVESTDEELILSFETTGQNWLEVYNESGERLVFEMLTTSNSPIEVAITELQQVNVVFGEPFSISMNVNGNPIELPQELSDSTTPQNMTVNIN</sequence>
<dbReference type="InterPro" id="IPR001387">
    <property type="entry name" value="Cro/C1-type_HTH"/>
</dbReference>
<dbReference type="RefSeq" id="WP_089738021.1">
    <property type="nucleotide sequence ID" value="NZ_FOGL01000001.1"/>
</dbReference>
<dbReference type="GO" id="GO:0003677">
    <property type="term" value="F:DNA binding"/>
    <property type="evidence" value="ECO:0007669"/>
    <property type="project" value="InterPro"/>
</dbReference>
<proteinExistence type="predicted"/>
<evidence type="ECO:0000256" key="1">
    <source>
        <dbReference type="SAM" id="MobiDB-lite"/>
    </source>
</evidence>
<gene>
    <name evidence="4" type="ORF">SAMN04487944_101164</name>
</gene>
<evidence type="ECO:0000259" key="3">
    <source>
        <dbReference type="Pfam" id="PF13464"/>
    </source>
</evidence>
<keyword evidence="5" id="KW-1185">Reference proteome</keyword>
<dbReference type="PANTHER" id="PTHR34475:SF1">
    <property type="entry name" value="CYTOSKELETON PROTEIN RODZ"/>
    <property type="match status" value="1"/>
</dbReference>
<protein>
    <submittedName>
        <fullName evidence="4">Protein RodZ, contains Xre-like HTH and DUF4115 domains</fullName>
    </submittedName>
</protein>
<dbReference type="InterPro" id="IPR025194">
    <property type="entry name" value="RodZ-like_C"/>
</dbReference>
<dbReference type="PANTHER" id="PTHR34475">
    <property type="match status" value="1"/>
</dbReference>
<name>A0A1H9L9P8_9BACI</name>
<feature type="compositionally biased region" description="Acidic residues" evidence="1">
    <location>
        <begin position="159"/>
        <end position="190"/>
    </location>
</feature>
<dbReference type="Pfam" id="PF13464">
    <property type="entry name" value="RodZ_C"/>
    <property type="match status" value="1"/>
</dbReference>
<evidence type="ECO:0000256" key="2">
    <source>
        <dbReference type="SAM" id="Phobius"/>
    </source>
</evidence>
<organism evidence="4 5">
    <name type="scientific">Gracilibacillus ureilyticus</name>
    <dbReference type="NCBI Taxonomy" id="531814"/>
    <lineage>
        <taxon>Bacteria</taxon>
        <taxon>Bacillati</taxon>
        <taxon>Bacillota</taxon>
        <taxon>Bacilli</taxon>
        <taxon>Bacillales</taxon>
        <taxon>Bacillaceae</taxon>
        <taxon>Gracilibacillus</taxon>
    </lineage>
</organism>
<dbReference type="InterPro" id="IPR010982">
    <property type="entry name" value="Lambda_DNA-bd_dom_sf"/>
</dbReference>
<dbReference type="Pfam" id="PF13413">
    <property type="entry name" value="HTH_25"/>
    <property type="match status" value="1"/>
</dbReference>
<dbReference type="Proteomes" id="UP000199687">
    <property type="component" value="Unassembled WGS sequence"/>
</dbReference>
<dbReference type="STRING" id="531814.SAMN04487944_101164"/>
<feature type="region of interest" description="Disordered" evidence="1">
    <location>
        <begin position="135"/>
        <end position="198"/>
    </location>
</feature>
<dbReference type="InterPro" id="IPR050400">
    <property type="entry name" value="Bact_Cytoskel_RodZ"/>
</dbReference>
<accession>A0A1H9L9P8</accession>
<keyword evidence="2" id="KW-0472">Membrane</keyword>
<keyword evidence="2" id="KW-1133">Transmembrane helix</keyword>
<keyword evidence="2" id="KW-0812">Transmembrane</keyword>
<dbReference type="SUPFAM" id="SSF47413">
    <property type="entry name" value="lambda repressor-like DNA-binding domains"/>
    <property type="match status" value="1"/>
</dbReference>
<feature type="transmembrane region" description="Helical" evidence="2">
    <location>
        <begin position="102"/>
        <end position="126"/>
    </location>
</feature>
<evidence type="ECO:0000313" key="5">
    <source>
        <dbReference type="Proteomes" id="UP000199687"/>
    </source>
</evidence>
<feature type="domain" description="Cytoskeleton protein RodZ-like C-terminal" evidence="3">
    <location>
        <begin position="219"/>
        <end position="282"/>
    </location>
</feature>
<reference evidence="4 5" key="1">
    <citation type="submission" date="2016-10" db="EMBL/GenBank/DDBJ databases">
        <authorList>
            <person name="de Groot N.N."/>
        </authorList>
    </citation>
    <scope>NUCLEOTIDE SEQUENCE [LARGE SCALE GENOMIC DNA]</scope>
    <source>
        <strain evidence="4 5">CGMCC 1.7727</strain>
    </source>
</reference>